<evidence type="ECO:0000256" key="1">
    <source>
        <dbReference type="SAM" id="MobiDB-lite"/>
    </source>
</evidence>
<keyword evidence="3" id="KW-1185">Reference proteome</keyword>
<reference evidence="2 3" key="1">
    <citation type="submission" date="2023-03" db="EMBL/GenBank/DDBJ databases">
        <title>High recombination rates correlate with genetic variation in Cardiocondyla obscurior ants.</title>
        <authorList>
            <person name="Errbii M."/>
        </authorList>
    </citation>
    <scope>NUCLEOTIDE SEQUENCE [LARGE SCALE GENOMIC DNA]</scope>
    <source>
        <strain evidence="2">Alpha-2009</strain>
        <tissue evidence="2">Whole body</tissue>
    </source>
</reference>
<protein>
    <submittedName>
        <fullName evidence="2">Uncharacterized protein</fullName>
    </submittedName>
</protein>
<dbReference type="EMBL" id="JADYXP020000014">
    <property type="protein sequence ID" value="KAL0110323.1"/>
    <property type="molecule type" value="Genomic_DNA"/>
</dbReference>
<dbReference type="Proteomes" id="UP001430953">
    <property type="component" value="Unassembled WGS sequence"/>
</dbReference>
<evidence type="ECO:0000313" key="2">
    <source>
        <dbReference type="EMBL" id="KAL0110323.1"/>
    </source>
</evidence>
<evidence type="ECO:0000313" key="3">
    <source>
        <dbReference type="Proteomes" id="UP001430953"/>
    </source>
</evidence>
<feature type="compositionally biased region" description="Basic and acidic residues" evidence="1">
    <location>
        <begin position="35"/>
        <end position="45"/>
    </location>
</feature>
<gene>
    <name evidence="2" type="ORF">PUN28_013767</name>
</gene>
<organism evidence="2 3">
    <name type="scientific">Cardiocondyla obscurior</name>
    <dbReference type="NCBI Taxonomy" id="286306"/>
    <lineage>
        <taxon>Eukaryota</taxon>
        <taxon>Metazoa</taxon>
        <taxon>Ecdysozoa</taxon>
        <taxon>Arthropoda</taxon>
        <taxon>Hexapoda</taxon>
        <taxon>Insecta</taxon>
        <taxon>Pterygota</taxon>
        <taxon>Neoptera</taxon>
        <taxon>Endopterygota</taxon>
        <taxon>Hymenoptera</taxon>
        <taxon>Apocrita</taxon>
        <taxon>Aculeata</taxon>
        <taxon>Formicoidea</taxon>
        <taxon>Formicidae</taxon>
        <taxon>Myrmicinae</taxon>
        <taxon>Cardiocondyla</taxon>
    </lineage>
</organism>
<sequence>MRSARREMRITLGRSGGNESQDRMRRRSRPRREKRQNGPKERDYVRATSATPACLRESVTSTGGFTSYPVTFPSRQVVLEMHSNTDIDFKDVKDKKERYLINYNHTNVLVPNSGCSGASGRGEALIYWTAEKTLRRPPRPFLLSPPAPPRSRRNCSFLSHVIIFIYDLCCRAHINMSRRLAII</sequence>
<proteinExistence type="predicted"/>
<accession>A0AAW2F2U7</accession>
<name>A0AAW2F2U7_9HYME</name>
<comment type="caution">
    <text evidence="2">The sequence shown here is derived from an EMBL/GenBank/DDBJ whole genome shotgun (WGS) entry which is preliminary data.</text>
</comment>
<feature type="compositionally biased region" description="Basic residues" evidence="1">
    <location>
        <begin position="24"/>
        <end position="34"/>
    </location>
</feature>
<feature type="region of interest" description="Disordered" evidence="1">
    <location>
        <begin position="1"/>
        <end position="49"/>
    </location>
</feature>
<dbReference type="AlphaFoldDB" id="A0AAW2F2U7"/>